<accession>A0A2C5Y435</accession>
<name>A0A2C5Y435_9HYPO</name>
<protein>
    <submittedName>
        <fullName evidence="2">Uncharacterized protein</fullName>
    </submittedName>
</protein>
<proteinExistence type="predicted"/>
<comment type="caution">
    <text evidence="2">The sequence shown here is derived from an EMBL/GenBank/DDBJ whole genome shotgun (WGS) entry which is preliminary data.</text>
</comment>
<organism evidence="2 3">
    <name type="scientific">Ophiocordyceps australis</name>
    <dbReference type="NCBI Taxonomy" id="1399860"/>
    <lineage>
        <taxon>Eukaryota</taxon>
        <taxon>Fungi</taxon>
        <taxon>Dikarya</taxon>
        <taxon>Ascomycota</taxon>
        <taxon>Pezizomycotina</taxon>
        <taxon>Sordariomycetes</taxon>
        <taxon>Hypocreomycetidae</taxon>
        <taxon>Hypocreales</taxon>
        <taxon>Ophiocordycipitaceae</taxon>
        <taxon>Ophiocordyceps</taxon>
    </lineage>
</organism>
<evidence type="ECO:0000313" key="2">
    <source>
        <dbReference type="EMBL" id="PHH64255.1"/>
    </source>
</evidence>
<sequence>MTSRATKTATVRLCWALLITSWAAALVSDGDAMQRPDRFCRTRPGWAFERAEWYGDQVVSAQNFVSKPSWYTPSRLDCVLLHWDEIEECSGAKLECADTLRPKPGSKMTKHLALSRCADLREPSYLAGLQSRWYCYSRSNSYGIYSLCQAFESGPRGCKVHSAMDPREIERGALVRGVVGSMSDAKVDTPGQGYSPNHDTSPSSAAGQGSTATSTALATSTASDWTSWKPRIDIMERRIFAAGDYAVVGDTRNYDGYMCVRLKGVEYFAWLGPEMPKGCFDDKKPVIFKYQEGFDRFQDCSKLAEAGFRATPANVLCLRAASGIKSVEAFVCLEIRGNRGIGCRRLTNR</sequence>
<gene>
    <name evidence="2" type="ORF">CDD81_4869</name>
</gene>
<feature type="region of interest" description="Disordered" evidence="1">
    <location>
        <begin position="186"/>
        <end position="213"/>
    </location>
</feature>
<dbReference type="Proteomes" id="UP000226192">
    <property type="component" value="Unassembled WGS sequence"/>
</dbReference>
<evidence type="ECO:0000256" key="1">
    <source>
        <dbReference type="SAM" id="MobiDB-lite"/>
    </source>
</evidence>
<reference evidence="2 3" key="1">
    <citation type="submission" date="2017-06" db="EMBL/GenBank/DDBJ databases">
        <title>Ant-infecting Ophiocordyceps genomes reveal a high diversity of potential behavioral manipulation genes and a possible major role for enterotoxins.</title>
        <authorList>
            <person name="De Bekker C."/>
            <person name="Evans H.C."/>
            <person name="Brachmann A."/>
            <person name="Hughes D.P."/>
        </authorList>
    </citation>
    <scope>NUCLEOTIDE SEQUENCE [LARGE SCALE GENOMIC DNA]</scope>
    <source>
        <strain evidence="2 3">Map64</strain>
    </source>
</reference>
<dbReference type="EMBL" id="NJET01000034">
    <property type="protein sequence ID" value="PHH64255.1"/>
    <property type="molecule type" value="Genomic_DNA"/>
</dbReference>
<keyword evidence="3" id="KW-1185">Reference proteome</keyword>
<evidence type="ECO:0000313" key="3">
    <source>
        <dbReference type="Proteomes" id="UP000226192"/>
    </source>
</evidence>
<dbReference type="AlphaFoldDB" id="A0A2C5Y435"/>
<feature type="compositionally biased region" description="Low complexity" evidence="1">
    <location>
        <begin position="200"/>
        <end position="213"/>
    </location>
</feature>